<feature type="signal peptide" evidence="1">
    <location>
        <begin position="1"/>
        <end position="22"/>
    </location>
</feature>
<evidence type="ECO:0000313" key="3">
    <source>
        <dbReference type="EMBL" id="VFT82319.1"/>
    </source>
</evidence>
<dbReference type="EMBL" id="CAADRA010001585">
    <property type="protein sequence ID" value="VFT82319.1"/>
    <property type="molecule type" value="Genomic_DNA"/>
</dbReference>
<reference evidence="3 4" key="1">
    <citation type="submission" date="2019-03" db="EMBL/GenBank/DDBJ databases">
        <authorList>
            <person name="Gaulin E."/>
            <person name="Dumas B."/>
        </authorList>
    </citation>
    <scope>NUCLEOTIDE SEQUENCE [LARGE SCALE GENOMIC DNA]</scope>
    <source>
        <strain evidence="3">CBS 568.67</strain>
    </source>
</reference>
<keyword evidence="1" id="KW-0732">Signal</keyword>
<organism evidence="3 4">
    <name type="scientific">Aphanomyces stellatus</name>
    <dbReference type="NCBI Taxonomy" id="120398"/>
    <lineage>
        <taxon>Eukaryota</taxon>
        <taxon>Sar</taxon>
        <taxon>Stramenopiles</taxon>
        <taxon>Oomycota</taxon>
        <taxon>Saprolegniomycetes</taxon>
        <taxon>Saprolegniales</taxon>
        <taxon>Verrucalvaceae</taxon>
        <taxon>Aphanomyces</taxon>
    </lineage>
</organism>
<proteinExistence type="predicted"/>
<evidence type="ECO:0000313" key="2">
    <source>
        <dbReference type="EMBL" id="KAF0711493.1"/>
    </source>
</evidence>
<evidence type="ECO:0000256" key="1">
    <source>
        <dbReference type="SAM" id="SignalP"/>
    </source>
</evidence>
<reference evidence="2" key="2">
    <citation type="submission" date="2019-06" db="EMBL/GenBank/DDBJ databases">
        <title>Genomics analysis of Aphanomyces spp. identifies a new class of oomycete effector associated with host adaptation.</title>
        <authorList>
            <person name="Gaulin E."/>
        </authorList>
    </citation>
    <scope>NUCLEOTIDE SEQUENCE</scope>
    <source>
        <strain evidence="2">CBS 578.67</strain>
    </source>
</reference>
<gene>
    <name evidence="3" type="primary">Aste57867_5246</name>
    <name evidence="2" type="ORF">As57867_005233</name>
    <name evidence="3" type="ORF">ASTE57867_5246</name>
</gene>
<feature type="chain" id="PRO_5036115990" evidence="1">
    <location>
        <begin position="23"/>
        <end position="90"/>
    </location>
</feature>
<protein>
    <submittedName>
        <fullName evidence="3">Aste57867_5246 protein</fullName>
    </submittedName>
</protein>
<dbReference type="Proteomes" id="UP000332933">
    <property type="component" value="Unassembled WGS sequence"/>
</dbReference>
<dbReference type="AlphaFoldDB" id="A0A485KCP2"/>
<name>A0A485KCP2_9STRA</name>
<accession>A0A485KCP2</accession>
<evidence type="ECO:0000313" key="4">
    <source>
        <dbReference type="Proteomes" id="UP000332933"/>
    </source>
</evidence>
<sequence>MRFVAALLAFVAASTIAKTVRGLDNLDRNDGNVEPDFDAFKFPSAPTSDDNHASLDNFDAFKFPSAPNGDEVVAPDHFDAFKHPSVPKSK</sequence>
<dbReference type="EMBL" id="VJMH01001584">
    <property type="protein sequence ID" value="KAF0711493.1"/>
    <property type="molecule type" value="Genomic_DNA"/>
</dbReference>
<keyword evidence="4" id="KW-1185">Reference proteome</keyword>